<evidence type="ECO:0000256" key="10">
    <source>
        <dbReference type="ARBA" id="ARBA00023136"/>
    </source>
</evidence>
<dbReference type="InterPro" id="IPR000272">
    <property type="entry name" value="Ion-transport_regulator_FXYD"/>
</dbReference>
<protein>
    <recommendedName>
        <fullName evidence="12">FXYD domain-containing ion transport regulator</fullName>
    </recommendedName>
</protein>
<keyword evidence="4" id="KW-0633">Potassium transport</keyword>
<dbReference type="GO" id="GO:0043269">
    <property type="term" value="P:regulation of monoatomic ion transport"/>
    <property type="evidence" value="ECO:0007669"/>
    <property type="project" value="InterPro"/>
</dbReference>
<reference evidence="14" key="3">
    <citation type="submission" date="2025-09" db="UniProtKB">
        <authorList>
            <consortium name="Ensembl"/>
        </authorList>
    </citation>
    <scope>IDENTIFICATION</scope>
</reference>
<keyword evidence="12" id="KW-1133">Transmembrane helix</keyword>
<dbReference type="Pfam" id="PF02038">
    <property type="entry name" value="ATP1G1_PLM_MAT8"/>
    <property type="match status" value="1"/>
</dbReference>
<dbReference type="Proteomes" id="UP000001645">
    <property type="component" value="Chromosome 26"/>
</dbReference>
<keyword evidence="15" id="KW-1185">Reference proteome</keyword>
<comment type="similarity">
    <text evidence="2 12">Belongs to the FXYD family.</text>
</comment>
<keyword evidence="11" id="KW-0739">Sodium transport</keyword>
<keyword evidence="5" id="KW-0740">Sodium/potassium transport</keyword>
<evidence type="ECO:0000256" key="4">
    <source>
        <dbReference type="ARBA" id="ARBA00022538"/>
    </source>
</evidence>
<proteinExistence type="inferred from homology"/>
<dbReference type="Gene3D" id="1.20.5.780">
    <property type="entry name" value="Single helix bin"/>
    <property type="match status" value="1"/>
</dbReference>
<evidence type="ECO:0000256" key="1">
    <source>
        <dbReference type="ARBA" id="ARBA00004167"/>
    </source>
</evidence>
<dbReference type="AlphaFoldDB" id="A0A803YCJ5"/>
<keyword evidence="10 12" id="KW-0472">Membrane</keyword>
<dbReference type="Ensembl" id="ENSMGAT00000030447.1">
    <property type="protein sequence ID" value="ENSMGAP00000029492.1"/>
    <property type="gene ID" value="ENSMGAG00000019951.1"/>
</dbReference>
<feature type="region of interest" description="Disordered" evidence="13">
    <location>
        <begin position="1"/>
        <end position="26"/>
    </location>
</feature>
<keyword evidence="6 12" id="KW-0812">Transmembrane</keyword>
<reference evidence="14 15" key="1">
    <citation type="journal article" date="2010" name="PLoS Biol.">
        <title>Multi-platform next-generation sequencing of the domestic turkey (Meleagris gallopavo): genome assembly and analysis.</title>
        <authorList>
            <person name="Dalloul R.A."/>
            <person name="Long J.A."/>
            <person name="Zimin A.V."/>
            <person name="Aslam L."/>
            <person name="Beal K."/>
            <person name="Blomberg L.A."/>
            <person name="Bouffard P."/>
            <person name="Burt D.W."/>
            <person name="Crasta O."/>
            <person name="Crooijmans R.P."/>
            <person name="Cooper K."/>
            <person name="Coulombe R.A."/>
            <person name="De S."/>
            <person name="Delany M.E."/>
            <person name="Dodgson J.B."/>
            <person name="Dong J.J."/>
            <person name="Evans C."/>
            <person name="Frederickson K.M."/>
            <person name="Flicek P."/>
            <person name="Florea L."/>
            <person name="Folkerts O."/>
            <person name="Groenen M.A."/>
            <person name="Harkins T.T."/>
            <person name="Herrero J."/>
            <person name="Hoffmann S."/>
            <person name="Megens H.J."/>
            <person name="Jiang A."/>
            <person name="de Jong P."/>
            <person name="Kaiser P."/>
            <person name="Kim H."/>
            <person name="Kim K.W."/>
            <person name="Kim S."/>
            <person name="Langenberger D."/>
            <person name="Lee M.K."/>
            <person name="Lee T."/>
            <person name="Mane S."/>
            <person name="Marcais G."/>
            <person name="Marz M."/>
            <person name="McElroy A.P."/>
            <person name="Modise T."/>
            <person name="Nefedov M."/>
            <person name="Notredame C."/>
            <person name="Paton I.R."/>
            <person name="Payne W.S."/>
            <person name="Pertea G."/>
            <person name="Prickett D."/>
            <person name="Puiu D."/>
            <person name="Qioa D."/>
            <person name="Raineri E."/>
            <person name="Ruffier M."/>
            <person name="Salzberg S.L."/>
            <person name="Schatz M.C."/>
            <person name="Scheuring C."/>
            <person name="Schmidt C.J."/>
            <person name="Schroeder S."/>
            <person name="Searle S.M."/>
            <person name="Smith E.J."/>
            <person name="Smith J."/>
            <person name="Sonstegard T.S."/>
            <person name="Stadler P.F."/>
            <person name="Tafer H."/>
            <person name="Tu Z.J."/>
            <person name="Van Tassell C.P."/>
            <person name="Vilella A.J."/>
            <person name="Williams K.P."/>
            <person name="Yorke J.A."/>
            <person name="Zhang L."/>
            <person name="Zhang H.B."/>
            <person name="Zhang X."/>
            <person name="Zhang Y."/>
            <person name="Reed K.M."/>
        </authorList>
    </citation>
    <scope>NUCLEOTIDE SEQUENCE [LARGE SCALE GENOMIC DNA]</scope>
</reference>
<dbReference type="PANTHER" id="PTHR14132:SF3">
    <property type="entry name" value="SODIUM_POTASSIUM-TRANSPORTING ATPASE SUBUNIT GAMMA"/>
    <property type="match status" value="1"/>
</dbReference>
<keyword evidence="9 12" id="KW-0406">Ion transport</keyword>
<sequence>MGDGKGAAGSGEQTGTQDPPLPSFPTDYETIRNGGLIFAVVAFVVGLLIILSKCCPARGSSLLPGCQPCCQGGHRLQQPEKFPPRPTPSTK</sequence>
<feature type="transmembrane region" description="Helical" evidence="12">
    <location>
        <begin position="31"/>
        <end position="51"/>
    </location>
</feature>
<evidence type="ECO:0000313" key="14">
    <source>
        <dbReference type="Ensembl" id="ENSMGAP00000029492.1"/>
    </source>
</evidence>
<dbReference type="GO" id="GO:0016020">
    <property type="term" value="C:membrane"/>
    <property type="evidence" value="ECO:0007669"/>
    <property type="project" value="UniProtKB-SubCell"/>
</dbReference>
<evidence type="ECO:0000256" key="5">
    <source>
        <dbReference type="ARBA" id="ARBA00022607"/>
    </source>
</evidence>
<dbReference type="InParanoid" id="A0A803YCJ5"/>
<evidence type="ECO:0000256" key="6">
    <source>
        <dbReference type="ARBA" id="ARBA00022692"/>
    </source>
</evidence>
<keyword evidence="3 12" id="KW-0813">Transport</keyword>
<organism evidence="14 15">
    <name type="scientific">Meleagris gallopavo</name>
    <name type="common">Wild turkey</name>
    <dbReference type="NCBI Taxonomy" id="9103"/>
    <lineage>
        <taxon>Eukaryota</taxon>
        <taxon>Metazoa</taxon>
        <taxon>Chordata</taxon>
        <taxon>Craniata</taxon>
        <taxon>Vertebrata</taxon>
        <taxon>Euteleostomi</taxon>
        <taxon>Archelosauria</taxon>
        <taxon>Archosauria</taxon>
        <taxon>Dinosauria</taxon>
        <taxon>Saurischia</taxon>
        <taxon>Theropoda</taxon>
        <taxon>Coelurosauria</taxon>
        <taxon>Aves</taxon>
        <taxon>Neognathae</taxon>
        <taxon>Galloanserae</taxon>
        <taxon>Galliformes</taxon>
        <taxon>Phasianidae</taxon>
        <taxon>Meleagridinae</taxon>
        <taxon>Meleagris</taxon>
    </lineage>
</organism>
<keyword evidence="7" id="KW-0630">Potassium</keyword>
<evidence type="ECO:0000256" key="12">
    <source>
        <dbReference type="RuleBase" id="RU364131"/>
    </source>
</evidence>
<evidence type="ECO:0000256" key="3">
    <source>
        <dbReference type="ARBA" id="ARBA00022448"/>
    </source>
</evidence>
<comment type="subcellular location">
    <subcellularLocation>
        <location evidence="1">Membrane</location>
        <topology evidence="1">Single-pass membrane protein</topology>
    </subcellularLocation>
</comment>
<evidence type="ECO:0000313" key="15">
    <source>
        <dbReference type="Proteomes" id="UP000001645"/>
    </source>
</evidence>
<keyword evidence="8" id="KW-0915">Sodium</keyword>
<name>A0A803YCJ5_MELGA</name>
<accession>A0A803YCJ5</accession>
<evidence type="ECO:0000256" key="8">
    <source>
        <dbReference type="ARBA" id="ARBA00023053"/>
    </source>
</evidence>
<evidence type="ECO:0000256" key="7">
    <source>
        <dbReference type="ARBA" id="ARBA00022958"/>
    </source>
</evidence>
<evidence type="ECO:0000256" key="13">
    <source>
        <dbReference type="SAM" id="MobiDB-lite"/>
    </source>
</evidence>
<evidence type="ECO:0000256" key="2">
    <source>
        <dbReference type="ARBA" id="ARBA00005948"/>
    </source>
</evidence>
<dbReference type="PANTHER" id="PTHR14132">
    <property type="entry name" value="SODIUM/POTASSIUM-TRANSPORTING ATPASE SUBUNIT GAMMA"/>
    <property type="match status" value="1"/>
</dbReference>
<dbReference type="GeneTree" id="ENSGT00960000188784"/>
<dbReference type="GO" id="GO:0006814">
    <property type="term" value="P:sodium ion transport"/>
    <property type="evidence" value="ECO:0007669"/>
    <property type="project" value="UniProtKB-KW"/>
</dbReference>
<dbReference type="InterPro" id="IPR047282">
    <property type="entry name" value="ATNG"/>
</dbReference>
<dbReference type="GO" id="GO:0006813">
    <property type="term" value="P:potassium ion transport"/>
    <property type="evidence" value="ECO:0007669"/>
    <property type="project" value="UniProtKB-KW"/>
</dbReference>
<evidence type="ECO:0000256" key="9">
    <source>
        <dbReference type="ARBA" id="ARBA00023065"/>
    </source>
</evidence>
<dbReference type="GO" id="GO:0017080">
    <property type="term" value="F:sodium channel regulator activity"/>
    <property type="evidence" value="ECO:0007669"/>
    <property type="project" value="TreeGrafter"/>
</dbReference>
<evidence type="ECO:0000256" key="11">
    <source>
        <dbReference type="ARBA" id="ARBA00023201"/>
    </source>
</evidence>
<dbReference type="CDD" id="cd20318">
    <property type="entry name" value="FXYD2"/>
    <property type="match status" value="1"/>
</dbReference>
<reference evidence="14" key="2">
    <citation type="submission" date="2025-08" db="UniProtKB">
        <authorList>
            <consortium name="Ensembl"/>
        </authorList>
    </citation>
    <scope>IDENTIFICATION</scope>
</reference>